<evidence type="ECO:0000313" key="13">
    <source>
        <dbReference type="Proteomes" id="UP001202328"/>
    </source>
</evidence>
<feature type="compositionally biased region" description="Low complexity" evidence="10">
    <location>
        <begin position="484"/>
        <end position="505"/>
    </location>
</feature>
<feature type="region of interest" description="Disordered" evidence="10">
    <location>
        <begin position="281"/>
        <end position="305"/>
    </location>
</feature>
<comment type="subcellular location">
    <subcellularLocation>
        <location evidence="1">Nucleus</location>
    </subcellularLocation>
</comment>
<feature type="domain" description="SBP-type" evidence="11">
    <location>
        <begin position="217"/>
        <end position="294"/>
    </location>
</feature>
<feature type="compositionally biased region" description="Polar residues" evidence="10">
    <location>
        <begin position="123"/>
        <end position="132"/>
    </location>
</feature>
<dbReference type="Gene3D" id="4.10.1100.10">
    <property type="entry name" value="Transcription factor, SBP-box domain"/>
    <property type="match status" value="1"/>
</dbReference>
<feature type="compositionally biased region" description="Gly residues" evidence="10">
    <location>
        <begin position="90"/>
        <end position="100"/>
    </location>
</feature>
<dbReference type="Proteomes" id="UP001202328">
    <property type="component" value="Unassembled WGS sequence"/>
</dbReference>
<dbReference type="PROSITE" id="PS51141">
    <property type="entry name" value="ZF_SBP"/>
    <property type="match status" value="1"/>
</dbReference>
<dbReference type="PANTHER" id="PTHR31251:SF74">
    <property type="entry name" value="SQUAMOSA PROMOTER-BINDING-LIKE PROTEIN 2"/>
    <property type="match status" value="1"/>
</dbReference>
<dbReference type="InterPro" id="IPR044817">
    <property type="entry name" value="SBP-like"/>
</dbReference>
<dbReference type="EMBL" id="JAJJMB010000025">
    <property type="protein sequence ID" value="KAI3963646.1"/>
    <property type="molecule type" value="Genomic_DNA"/>
</dbReference>
<proteinExistence type="predicted"/>
<sequence>RYTYHLTFLRRRGRVCVCADRSHRSLRNLYMSSCSVMEWNTKTALQWDWENLVMFSGKVNEIPKTSQQPTDWGAEGDGGGIDNGSFYSPPGGGRGGGGHSGSDLGNGSSSKSSISASIDSSGKVGSSKTKFNFDTVEDPTNHPANGRGEDTGSSPTVGVSAVGSGEPLIGLKLGKRTYFEDVCAGSLVKPSSYTVIPAATAAAVTKRSRASYQSIQTPRCQVEGCDLDLTSAKDYHRRHRVCESHSKCSKVTVAGLERRFCQQCSRFHDLAEFDEKKRSCRRRLSDHNSRRRKPPPESIHFSTGRLSSPFYDGRQQMSFILNRVPVVHTTYPALNPMWERRTAKPESVDAHHSPNNELLHSISSIHRDSGRLLSFKDTSVEVVDQEGLEASTLAASNLDPATDFRRALSLLSRNSSWDSSGTDHPEPSSLNQLVHANHTGIAQQQPVIQQSSVPHGWPTASTMEYWHPSEQQQPTVATSHFPEQLQHQQQYPNSSQSQNNNSSSSHFQEFQLFKTPYENGFYSPNQLT</sequence>
<feature type="compositionally biased region" description="Low complexity" evidence="10">
    <location>
        <begin position="101"/>
        <end position="122"/>
    </location>
</feature>
<feature type="non-terminal residue" evidence="12">
    <location>
        <position position="528"/>
    </location>
</feature>
<feature type="region of interest" description="Disordered" evidence="10">
    <location>
        <begin position="483"/>
        <end position="506"/>
    </location>
</feature>
<keyword evidence="5" id="KW-0805">Transcription regulation</keyword>
<dbReference type="SUPFAM" id="SSF103612">
    <property type="entry name" value="SBT domain"/>
    <property type="match status" value="1"/>
</dbReference>
<organism evidence="12 13">
    <name type="scientific">Papaver atlanticum</name>
    <dbReference type="NCBI Taxonomy" id="357466"/>
    <lineage>
        <taxon>Eukaryota</taxon>
        <taxon>Viridiplantae</taxon>
        <taxon>Streptophyta</taxon>
        <taxon>Embryophyta</taxon>
        <taxon>Tracheophyta</taxon>
        <taxon>Spermatophyta</taxon>
        <taxon>Magnoliopsida</taxon>
        <taxon>Ranunculales</taxon>
        <taxon>Papaveraceae</taxon>
        <taxon>Papaveroideae</taxon>
        <taxon>Papaver</taxon>
    </lineage>
</organism>
<keyword evidence="4" id="KW-0862">Zinc</keyword>
<evidence type="ECO:0000256" key="6">
    <source>
        <dbReference type="ARBA" id="ARBA00023125"/>
    </source>
</evidence>
<name>A0AAD4XYW0_9MAGN</name>
<dbReference type="GO" id="GO:0005634">
    <property type="term" value="C:nucleus"/>
    <property type="evidence" value="ECO:0007669"/>
    <property type="project" value="UniProtKB-SubCell"/>
</dbReference>
<protein>
    <recommendedName>
        <fullName evidence="11">SBP-type domain-containing protein</fullName>
    </recommendedName>
</protein>
<comment type="caution">
    <text evidence="12">The sequence shown here is derived from an EMBL/GenBank/DDBJ whole genome shotgun (WGS) entry which is preliminary data.</text>
</comment>
<keyword evidence="2" id="KW-0479">Metal-binding</keyword>
<evidence type="ECO:0000313" key="12">
    <source>
        <dbReference type="EMBL" id="KAI3963646.1"/>
    </source>
</evidence>
<evidence type="ECO:0000256" key="2">
    <source>
        <dbReference type="ARBA" id="ARBA00022723"/>
    </source>
</evidence>
<gene>
    <name evidence="12" type="ORF">MKW98_021886</name>
</gene>
<evidence type="ECO:0000256" key="10">
    <source>
        <dbReference type="SAM" id="MobiDB-lite"/>
    </source>
</evidence>
<accession>A0AAD4XYW0</accession>
<keyword evidence="13" id="KW-1185">Reference proteome</keyword>
<dbReference type="AlphaFoldDB" id="A0AAD4XYW0"/>
<keyword evidence="6" id="KW-0238">DNA-binding</keyword>
<evidence type="ECO:0000256" key="3">
    <source>
        <dbReference type="ARBA" id="ARBA00022771"/>
    </source>
</evidence>
<evidence type="ECO:0000256" key="5">
    <source>
        <dbReference type="ARBA" id="ARBA00023015"/>
    </source>
</evidence>
<evidence type="ECO:0000256" key="4">
    <source>
        <dbReference type="ARBA" id="ARBA00022833"/>
    </source>
</evidence>
<evidence type="ECO:0000256" key="7">
    <source>
        <dbReference type="ARBA" id="ARBA00023163"/>
    </source>
</evidence>
<feature type="region of interest" description="Disordered" evidence="10">
    <location>
        <begin position="63"/>
        <end position="158"/>
    </location>
</feature>
<dbReference type="InterPro" id="IPR004333">
    <property type="entry name" value="SBP_dom"/>
</dbReference>
<dbReference type="FunFam" id="4.10.1100.10:FF:000001">
    <property type="entry name" value="Squamosa promoter-binding-like protein 14"/>
    <property type="match status" value="1"/>
</dbReference>
<dbReference type="GO" id="GO:0008270">
    <property type="term" value="F:zinc ion binding"/>
    <property type="evidence" value="ECO:0007669"/>
    <property type="project" value="UniProtKB-KW"/>
</dbReference>
<evidence type="ECO:0000256" key="8">
    <source>
        <dbReference type="ARBA" id="ARBA00023242"/>
    </source>
</evidence>
<dbReference type="Pfam" id="PF03110">
    <property type="entry name" value="SBP"/>
    <property type="match status" value="1"/>
</dbReference>
<evidence type="ECO:0000256" key="9">
    <source>
        <dbReference type="PROSITE-ProRule" id="PRU00470"/>
    </source>
</evidence>
<keyword evidence="8" id="KW-0539">Nucleus</keyword>
<dbReference type="PANTHER" id="PTHR31251">
    <property type="entry name" value="SQUAMOSA PROMOTER-BINDING-LIKE PROTEIN 4"/>
    <property type="match status" value="1"/>
</dbReference>
<evidence type="ECO:0000256" key="1">
    <source>
        <dbReference type="ARBA" id="ARBA00004123"/>
    </source>
</evidence>
<evidence type="ECO:0000259" key="11">
    <source>
        <dbReference type="PROSITE" id="PS51141"/>
    </source>
</evidence>
<reference evidence="12" key="1">
    <citation type="submission" date="2022-04" db="EMBL/GenBank/DDBJ databases">
        <title>A functionally conserved STORR gene fusion in Papaver species that diverged 16.8 million years ago.</title>
        <authorList>
            <person name="Catania T."/>
        </authorList>
    </citation>
    <scope>NUCLEOTIDE SEQUENCE</scope>
    <source>
        <strain evidence="12">S-188037</strain>
    </source>
</reference>
<keyword evidence="7" id="KW-0804">Transcription</keyword>
<dbReference type="GO" id="GO:0003677">
    <property type="term" value="F:DNA binding"/>
    <property type="evidence" value="ECO:0007669"/>
    <property type="project" value="UniProtKB-KW"/>
</dbReference>
<dbReference type="InterPro" id="IPR036893">
    <property type="entry name" value="SBP_sf"/>
</dbReference>
<keyword evidence="3 9" id="KW-0863">Zinc-finger</keyword>